<feature type="region of interest" description="Disordered" evidence="1">
    <location>
        <begin position="435"/>
        <end position="457"/>
    </location>
</feature>
<feature type="region of interest" description="Disordered" evidence="1">
    <location>
        <begin position="624"/>
        <end position="664"/>
    </location>
</feature>
<evidence type="ECO:0000259" key="2">
    <source>
        <dbReference type="PROSITE" id="PS50181"/>
    </source>
</evidence>
<protein>
    <recommendedName>
        <fullName evidence="2">F-box domain-containing protein</fullName>
    </recommendedName>
</protein>
<feature type="compositionally biased region" description="Basic and acidic residues" evidence="1">
    <location>
        <begin position="684"/>
        <end position="697"/>
    </location>
</feature>
<dbReference type="SUPFAM" id="SSF81383">
    <property type="entry name" value="F-box domain"/>
    <property type="match status" value="1"/>
</dbReference>
<feature type="region of interest" description="Disordered" evidence="1">
    <location>
        <begin position="682"/>
        <end position="794"/>
    </location>
</feature>
<dbReference type="EMBL" id="NHTK01005863">
    <property type="protein sequence ID" value="PPQ72563.1"/>
    <property type="molecule type" value="Genomic_DNA"/>
</dbReference>
<feature type="compositionally biased region" description="Acidic residues" evidence="1">
    <location>
        <begin position="698"/>
        <end position="714"/>
    </location>
</feature>
<dbReference type="AlphaFoldDB" id="A0A409W256"/>
<feature type="region of interest" description="Disordered" evidence="1">
    <location>
        <begin position="811"/>
        <end position="854"/>
    </location>
</feature>
<accession>A0A409W256</accession>
<evidence type="ECO:0000256" key="1">
    <source>
        <dbReference type="SAM" id="MobiDB-lite"/>
    </source>
</evidence>
<reference evidence="3 4" key="1">
    <citation type="journal article" date="2018" name="Evol. Lett.">
        <title>Horizontal gene cluster transfer increased hallucinogenic mushroom diversity.</title>
        <authorList>
            <person name="Reynolds H.T."/>
            <person name="Vijayakumar V."/>
            <person name="Gluck-Thaler E."/>
            <person name="Korotkin H.B."/>
            <person name="Matheny P.B."/>
            <person name="Slot J.C."/>
        </authorList>
    </citation>
    <scope>NUCLEOTIDE SEQUENCE [LARGE SCALE GENOMIC DNA]</scope>
    <source>
        <strain evidence="3 4">2629</strain>
    </source>
</reference>
<dbReference type="Pfam" id="PF00646">
    <property type="entry name" value="F-box"/>
    <property type="match status" value="1"/>
</dbReference>
<dbReference type="InterPro" id="IPR001810">
    <property type="entry name" value="F-box_dom"/>
</dbReference>
<keyword evidence="4" id="KW-1185">Reference proteome</keyword>
<evidence type="ECO:0000313" key="4">
    <source>
        <dbReference type="Proteomes" id="UP000284842"/>
    </source>
</evidence>
<feature type="compositionally biased region" description="Basic and acidic residues" evidence="1">
    <location>
        <begin position="627"/>
        <end position="640"/>
    </location>
</feature>
<proteinExistence type="predicted"/>
<feature type="compositionally biased region" description="Basic and acidic residues" evidence="1">
    <location>
        <begin position="757"/>
        <end position="772"/>
    </location>
</feature>
<name>A0A409W256_9AGAR</name>
<feature type="domain" description="F-box" evidence="2">
    <location>
        <begin position="1"/>
        <end position="46"/>
    </location>
</feature>
<dbReference type="OrthoDB" id="3070325at2759"/>
<dbReference type="InterPro" id="IPR036047">
    <property type="entry name" value="F-box-like_dom_sf"/>
</dbReference>
<feature type="compositionally biased region" description="Acidic residues" evidence="1">
    <location>
        <begin position="641"/>
        <end position="655"/>
    </location>
</feature>
<dbReference type="PROSITE" id="PS50181">
    <property type="entry name" value="FBOX"/>
    <property type="match status" value="1"/>
</dbReference>
<dbReference type="InParanoid" id="A0A409W256"/>
<dbReference type="Proteomes" id="UP000284842">
    <property type="component" value="Unassembled WGS sequence"/>
</dbReference>
<comment type="caution">
    <text evidence="3">The sequence shown here is derived from an EMBL/GenBank/DDBJ whole genome shotgun (WGS) entry which is preliminary data.</text>
</comment>
<sequence>MFVTEIPLDVLINICEFLNPLDVLILGECSKKLHEFTQTRTLWISLTQQVIHANTLYAPSFPITKLSTRQLQQVACSPTRMIERFRNVSHNAAAKPNAHESASPPKSPRRFRVDERLINPVLRSIPSPILMPPTPLMKVIHLNSLDPEFPVWIPGWADREVEFEKMCLIPGGRFLLLTFGGEAALLDLGIAGYTVENDAMRVDESNGIRDKEKLLIYARWKHIGDDFFMPGPSQDGKELRIAMGGPPGDDERIDARGMVSIVRIWEDDTSPSSSRPATSDNENISPYSYVHVQQHYAPLPPCHSDRLAFFTLVGDLFVYAYAFEPTPGDPLSQTNRVHVWNFVRDECVEWEIATEEYKELFIEGDHVVMVSFPDIIGWRIPPLRPVERLVAAGNDDSDSSSTPSPPLASSFRPIEALPLYPPTFRIPLIHTPNPHKVNDHIDHTQSLSKHSHSHSSSSSLHQYDEQAFLQTLSDLHDNPLNDLETMVVGRLLDWYNAHRKVRKFDAAFARGESYGFWSYGVEGWAGVGGDEGDVDGVVIEPGQDPKIVLEAAMYFKGDKANGVGLVMDPFRLCDGYTMKNIIASDGRAYVMVHDQSGEPLDASHDQPVASTKCCDNCGKGLNGSDIEDLRRRSGHRRADDTGGEEEDGDVDDDERASDPTRRGVMNDRLWVPKRIVTVELGIPGDEKRDDRVGRRDSDYDDTSDEDESSSDEGGEGAVPLDVPGAVDVEGGVQQSDNGEVAQGEASTQIVDDAVDGAGKDDEMCQCDEKNDGSEGSQDAEATVETSKDSEVEEMGDVVVEDNTGLDAMAQDAAEEQTQGLQAQHDSHKAIEHSNAGSDDAYDQDHKLQPSGTTKILPRIPEEGRVRGRGDVSFDPCIGRFCYFDEDRKMLGVVDYLKWV</sequence>
<evidence type="ECO:0000313" key="3">
    <source>
        <dbReference type="EMBL" id="PPQ72563.1"/>
    </source>
</evidence>
<organism evidence="3 4">
    <name type="scientific">Panaeolus cyanescens</name>
    <dbReference type="NCBI Taxonomy" id="181874"/>
    <lineage>
        <taxon>Eukaryota</taxon>
        <taxon>Fungi</taxon>
        <taxon>Dikarya</taxon>
        <taxon>Basidiomycota</taxon>
        <taxon>Agaricomycotina</taxon>
        <taxon>Agaricomycetes</taxon>
        <taxon>Agaricomycetidae</taxon>
        <taxon>Agaricales</taxon>
        <taxon>Agaricineae</taxon>
        <taxon>Galeropsidaceae</taxon>
        <taxon>Panaeolus</taxon>
    </lineage>
</organism>
<gene>
    <name evidence="3" type="ORF">CVT24_004892</name>
</gene>